<dbReference type="AlphaFoldDB" id="A0AAN9ZER8"/>
<organism evidence="1 2">
    <name type="scientific">Gryllus longicercus</name>
    <dbReference type="NCBI Taxonomy" id="2509291"/>
    <lineage>
        <taxon>Eukaryota</taxon>
        <taxon>Metazoa</taxon>
        <taxon>Ecdysozoa</taxon>
        <taxon>Arthropoda</taxon>
        <taxon>Hexapoda</taxon>
        <taxon>Insecta</taxon>
        <taxon>Pterygota</taxon>
        <taxon>Neoptera</taxon>
        <taxon>Polyneoptera</taxon>
        <taxon>Orthoptera</taxon>
        <taxon>Ensifera</taxon>
        <taxon>Gryllidea</taxon>
        <taxon>Grylloidea</taxon>
        <taxon>Gryllidae</taxon>
        <taxon>Gryllinae</taxon>
        <taxon>Gryllus</taxon>
    </lineage>
</organism>
<reference evidence="1 2" key="1">
    <citation type="submission" date="2024-03" db="EMBL/GenBank/DDBJ databases">
        <title>The genome assembly and annotation of the cricket Gryllus longicercus Weissman &amp; Gray.</title>
        <authorList>
            <person name="Szrajer S."/>
            <person name="Gray D."/>
            <person name="Ylla G."/>
        </authorList>
    </citation>
    <scope>NUCLEOTIDE SEQUENCE [LARGE SCALE GENOMIC DNA]</scope>
    <source>
        <strain evidence="1">DAG 2021-001</strain>
        <tissue evidence="1">Whole body minus gut</tissue>
    </source>
</reference>
<accession>A0AAN9ZER8</accession>
<gene>
    <name evidence="1" type="ORF">R5R35_000345</name>
</gene>
<evidence type="ECO:0000313" key="1">
    <source>
        <dbReference type="EMBL" id="KAK7873061.1"/>
    </source>
</evidence>
<sequence length="139" mass="16063">MANVEKEMPYVLVEFVDSDNSTKLKDIDGLPRQWVHVDPLNKQKCFAFYPKPPYSEEKLKEIQRMIKHRAKASLDWGLYEVNLKGTAESHAELLKKVNLLKIKPDVFTTDTEISKEDRADIVKKKIIITSKGGRRNTSF</sequence>
<proteinExistence type="predicted"/>
<comment type="caution">
    <text evidence="1">The sequence shown here is derived from an EMBL/GenBank/DDBJ whole genome shotgun (WGS) entry which is preliminary data.</text>
</comment>
<dbReference type="EMBL" id="JAZDUA010000017">
    <property type="protein sequence ID" value="KAK7873061.1"/>
    <property type="molecule type" value="Genomic_DNA"/>
</dbReference>
<evidence type="ECO:0000313" key="2">
    <source>
        <dbReference type="Proteomes" id="UP001378592"/>
    </source>
</evidence>
<name>A0AAN9ZER8_9ORTH</name>
<dbReference type="Proteomes" id="UP001378592">
    <property type="component" value="Unassembled WGS sequence"/>
</dbReference>
<keyword evidence="2" id="KW-1185">Reference proteome</keyword>
<protein>
    <submittedName>
        <fullName evidence="1">Uncharacterized protein</fullName>
    </submittedName>
</protein>